<organism evidence="2 3">
    <name type="scientific">Cupriavidus taiwanensis</name>
    <dbReference type="NCBI Taxonomy" id="164546"/>
    <lineage>
        <taxon>Bacteria</taxon>
        <taxon>Pseudomonadati</taxon>
        <taxon>Pseudomonadota</taxon>
        <taxon>Betaproteobacteria</taxon>
        <taxon>Burkholderiales</taxon>
        <taxon>Burkholderiaceae</taxon>
        <taxon>Cupriavidus</taxon>
    </lineage>
</organism>
<dbReference type="Proteomes" id="UP000256805">
    <property type="component" value="Unassembled WGS sequence"/>
</dbReference>
<gene>
    <name evidence="2" type="ORF">CBM2634_A240057</name>
</gene>
<dbReference type="AlphaFoldDB" id="A0A375IZ53"/>
<evidence type="ECO:0000313" key="3">
    <source>
        <dbReference type="Proteomes" id="UP000256805"/>
    </source>
</evidence>
<keyword evidence="1" id="KW-1133">Transmembrane helix</keyword>
<feature type="transmembrane region" description="Helical" evidence="1">
    <location>
        <begin position="83"/>
        <end position="103"/>
    </location>
</feature>
<evidence type="ECO:0000256" key="1">
    <source>
        <dbReference type="SAM" id="Phobius"/>
    </source>
</evidence>
<protein>
    <submittedName>
        <fullName evidence="2">Uncharacterized protein</fullName>
    </submittedName>
</protein>
<name>A0A375IZ53_9BURK</name>
<keyword evidence="1" id="KW-0472">Membrane</keyword>
<accession>A0A375IZ53</accession>
<reference evidence="2 3" key="1">
    <citation type="submission" date="2018-01" db="EMBL/GenBank/DDBJ databases">
        <authorList>
            <person name="Gaut B.S."/>
            <person name="Morton B.R."/>
            <person name="Clegg M.T."/>
            <person name="Duvall M.R."/>
        </authorList>
    </citation>
    <scope>NUCLEOTIDE SEQUENCE [LARGE SCALE GENOMIC DNA]</scope>
    <source>
        <strain evidence="2">Cupriavidus taiwanensis cmp 52</strain>
    </source>
</reference>
<evidence type="ECO:0000313" key="2">
    <source>
        <dbReference type="EMBL" id="SPR98235.1"/>
    </source>
</evidence>
<dbReference type="EMBL" id="OVTA01000017">
    <property type="protein sequence ID" value="SPR98235.1"/>
    <property type="molecule type" value="Genomic_DNA"/>
</dbReference>
<proteinExistence type="predicted"/>
<sequence length="107" mass="11432">MPAITSAGGETRVSPPAKLWHSRRIQQRGAARAGAQALQIPLEVLHRVVSMASGGIDTLPHNGAVITLLAVTGLTHRESYRDIFAVTLIKTAAVFFVIALYFLTGLV</sequence>
<keyword evidence="1" id="KW-0812">Transmembrane</keyword>